<evidence type="ECO:0000256" key="1">
    <source>
        <dbReference type="ARBA" id="ARBA00022723"/>
    </source>
</evidence>
<evidence type="ECO:0000313" key="4">
    <source>
        <dbReference type="EMBL" id="KAJ4426338.1"/>
    </source>
</evidence>
<dbReference type="Pfam" id="PF07847">
    <property type="entry name" value="PCO_ADO"/>
    <property type="match status" value="1"/>
</dbReference>
<dbReference type="Proteomes" id="UP001148838">
    <property type="component" value="Unassembled WGS sequence"/>
</dbReference>
<keyword evidence="5" id="KW-1185">Reference proteome</keyword>
<gene>
    <name evidence="4" type="ORF">ANN_27152</name>
</gene>
<reference evidence="4 5" key="1">
    <citation type="journal article" date="2022" name="Allergy">
        <title>Genome assembly and annotation of Periplaneta americana reveal a comprehensive cockroach allergen profile.</title>
        <authorList>
            <person name="Wang L."/>
            <person name="Xiong Q."/>
            <person name="Saelim N."/>
            <person name="Wang L."/>
            <person name="Nong W."/>
            <person name="Wan A.T."/>
            <person name="Shi M."/>
            <person name="Liu X."/>
            <person name="Cao Q."/>
            <person name="Hui J.H.L."/>
            <person name="Sookrung N."/>
            <person name="Leung T.F."/>
            <person name="Tungtrongchitr A."/>
            <person name="Tsui S.K.W."/>
        </authorList>
    </citation>
    <scope>NUCLEOTIDE SEQUENCE [LARGE SCALE GENOMIC DNA]</scope>
    <source>
        <strain evidence="4">PWHHKU_190912</strain>
    </source>
</reference>
<evidence type="ECO:0008006" key="6">
    <source>
        <dbReference type="Google" id="ProtNLM"/>
    </source>
</evidence>
<keyword evidence="2" id="KW-0560">Oxidoreductase</keyword>
<dbReference type="InterPro" id="IPR012864">
    <property type="entry name" value="PCO/ADO"/>
</dbReference>
<evidence type="ECO:0000256" key="2">
    <source>
        <dbReference type="ARBA" id="ARBA00023002"/>
    </source>
</evidence>
<accession>A0ABQ8RXC7</accession>
<dbReference type="InterPro" id="IPR011051">
    <property type="entry name" value="RmlC_Cupin_sf"/>
</dbReference>
<evidence type="ECO:0000256" key="3">
    <source>
        <dbReference type="ARBA" id="ARBA00023004"/>
    </source>
</evidence>
<dbReference type="Gene3D" id="2.60.120.10">
    <property type="entry name" value="Jelly Rolls"/>
    <property type="match status" value="1"/>
</dbReference>
<keyword evidence="1" id="KW-0479">Metal-binding</keyword>
<name>A0ABQ8RXC7_PERAM</name>
<dbReference type="PANTHER" id="PTHR22966:SF61">
    <property type="entry name" value="2-AMINOETHANETHIOL DIOXYGENASE"/>
    <property type="match status" value="1"/>
</dbReference>
<keyword evidence="3" id="KW-0408">Iron</keyword>
<dbReference type="InterPro" id="IPR014710">
    <property type="entry name" value="RmlC-like_jellyroll"/>
</dbReference>
<dbReference type="SUPFAM" id="SSF51182">
    <property type="entry name" value="RmlC-like cupins"/>
    <property type="match status" value="1"/>
</dbReference>
<organism evidence="4 5">
    <name type="scientific">Periplaneta americana</name>
    <name type="common">American cockroach</name>
    <name type="synonym">Blatta americana</name>
    <dbReference type="NCBI Taxonomy" id="6978"/>
    <lineage>
        <taxon>Eukaryota</taxon>
        <taxon>Metazoa</taxon>
        <taxon>Ecdysozoa</taxon>
        <taxon>Arthropoda</taxon>
        <taxon>Hexapoda</taxon>
        <taxon>Insecta</taxon>
        <taxon>Pterygota</taxon>
        <taxon>Neoptera</taxon>
        <taxon>Polyneoptera</taxon>
        <taxon>Dictyoptera</taxon>
        <taxon>Blattodea</taxon>
        <taxon>Blattoidea</taxon>
        <taxon>Blattidae</taxon>
        <taxon>Blattinae</taxon>
        <taxon>Periplaneta</taxon>
    </lineage>
</organism>
<dbReference type="EMBL" id="JAJSOF020000040">
    <property type="protein sequence ID" value="KAJ4426338.1"/>
    <property type="molecule type" value="Genomic_DNA"/>
</dbReference>
<protein>
    <recommendedName>
        <fullName evidence="6">2-aminoethanethiol dioxygenase</fullName>
    </recommendedName>
</protein>
<sequence>MATLIERVVRQALRTFSRRQSARNSPSEADFQKLVTMAGQLTAADVNLNIGRLQVDEPRESSPPVIYINVYEDPHVTIGIFIVKSGEKLPLHDHPQMYGILKVIEGTVKIQSYSIIPNGTIVQSASGDKHLFSQTFCAEKLPETTVNASDGACFLTPTERNLHEIYSVNGAAAFLDILSPPYDTSDGKDRSCHYFREQGTGVGDETRLIVIPNPPEYWNGVANYEGPRIRSKVFMQFVNAVFPQKRLKYSIWSERDALQAQHVDEEKKSIYESCIPYLSEKYNIPTSQWSVSGLLFGARGTFRLRGNEDGAFMWLCTSESANQYCTSI</sequence>
<proteinExistence type="predicted"/>
<evidence type="ECO:0000313" key="5">
    <source>
        <dbReference type="Proteomes" id="UP001148838"/>
    </source>
</evidence>
<comment type="caution">
    <text evidence="4">The sequence shown here is derived from an EMBL/GenBank/DDBJ whole genome shotgun (WGS) entry which is preliminary data.</text>
</comment>
<dbReference type="PANTHER" id="PTHR22966">
    <property type="entry name" value="2-AMINOETHANETHIOL DIOXYGENASE"/>
    <property type="match status" value="1"/>
</dbReference>
<dbReference type="CDD" id="cd20289">
    <property type="entry name" value="cupin_ADO"/>
    <property type="match status" value="1"/>
</dbReference>